<dbReference type="Proteomes" id="UP001165121">
    <property type="component" value="Unassembled WGS sequence"/>
</dbReference>
<feature type="compositionally biased region" description="Polar residues" evidence="1">
    <location>
        <begin position="737"/>
        <end position="757"/>
    </location>
</feature>
<dbReference type="EMBL" id="BSXT01003071">
    <property type="protein sequence ID" value="GMF52273.1"/>
    <property type="molecule type" value="Genomic_DNA"/>
</dbReference>
<name>A0A9W6Y4I2_9STRA</name>
<organism evidence="2 3">
    <name type="scientific">Phytophthora fragariaefolia</name>
    <dbReference type="NCBI Taxonomy" id="1490495"/>
    <lineage>
        <taxon>Eukaryota</taxon>
        <taxon>Sar</taxon>
        <taxon>Stramenopiles</taxon>
        <taxon>Oomycota</taxon>
        <taxon>Peronosporomycetes</taxon>
        <taxon>Peronosporales</taxon>
        <taxon>Peronosporaceae</taxon>
        <taxon>Phytophthora</taxon>
    </lineage>
</organism>
<protein>
    <submittedName>
        <fullName evidence="2">Unnamed protein product</fullName>
    </submittedName>
</protein>
<feature type="compositionally biased region" description="Basic and acidic residues" evidence="1">
    <location>
        <begin position="250"/>
        <end position="259"/>
    </location>
</feature>
<keyword evidence="3" id="KW-1185">Reference proteome</keyword>
<evidence type="ECO:0000313" key="3">
    <source>
        <dbReference type="Proteomes" id="UP001165121"/>
    </source>
</evidence>
<accession>A0A9W6Y4I2</accession>
<feature type="region of interest" description="Disordered" evidence="1">
    <location>
        <begin position="727"/>
        <end position="757"/>
    </location>
</feature>
<evidence type="ECO:0000313" key="2">
    <source>
        <dbReference type="EMBL" id="GMF52273.1"/>
    </source>
</evidence>
<feature type="region of interest" description="Disordered" evidence="1">
    <location>
        <begin position="300"/>
        <end position="359"/>
    </location>
</feature>
<evidence type="ECO:0000256" key="1">
    <source>
        <dbReference type="SAM" id="MobiDB-lite"/>
    </source>
</evidence>
<sequence length="757" mass="85541">MTILLPSLPKTTMQAQDVDEALAKAAAILHATKEKGRLFSEDERTNHCLNTFCMKVLANSYAHYCEDRPMCLQFRALKLQCFTNAQKAAANTQERTDSFLTLRGGSSGRTQHIPHSVLETTRAAAGQSVDTPFVIPRRKRVCSSLELPRNVSIEPSLPRKAPARITIRPDESRERKRLRLGHGMRFTDVLAHFEIQDTRLPNIAPTSRSQTRGVESPPIALVARASGPAPTYDTVVRRADPNRGGGRYENSSRRFERIPHLSYKPQRSNAAQAIPDTKRAYSAPAVPTQVSLARIISHSKSARGSNHKPPPFHPENDRGGFRSSQETNRGEMRYDREHVESDRSHMSLPQACSKPYSSYHTEQFETRALRSRVNTAASPGHILPASAYRSQYDNEDSRIEYKEGYVRQPFAQLSDERDERQLQHSVFIHNDSNTRITDNYEPDKARYLGSSLSGQRKQSISAGKRLSSHNIADVLGDEDDNCGATFSFHDSFLQSFLSQLIRYLPALLGPVMNTTAKPRKMKWYIEYIKKIERACMPHLHVRMKNRRILVMVHNRVWTDLHDQSTLAMFRDVIKKIRTEAVTWKNLKAEVERSLEIYRERRGNNVDLSNVFTRAWNNLKSRAHEISLLRQSNYFRGSRLHHWNFVVGKVEIGSGSHEERREAFRLAAASAAAFLLGLDDGHNDHRWRPTCNESDSSESSEGCELMFVQSAESGPVAADALITISDSSSLASEDAVETESSLPTITPQNEQDSNGMHD</sequence>
<dbReference type="OrthoDB" id="125524at2759"/>
<dbReference type="AlphaFoldDB" id="A0A9W6Y4I2"/>
<gene>
    <name evidence="2" type="ORF">Pfra01_002135100</name>
</gene>
<comment type="caution">
    <text evidence="2">The sequence shown here is derived from an EMBL/GenBank/DDBJ whole genome shotgun (WGS) entry which is preliminary data.</text>
</comment>
<feature type="compositionally biased region" description="Basic and acidic residues" evidence="1">
    <location>
        <begin position="328"/>
        <end position="345"/>
    </location>
</feature>
<reference evidence="2" key="1">
    <citation type="submission" date="2023-04" db="EMBL/GenBank/DDBJ databases">
        <title>Phytophthora fragariaefolia NBRC 109709.</title>
        <authorList>
            <person name="Ichikawa N."/>
            <person name="Sato H."/>
            <person name="Tonouchi N."/>
        </authorList>
    </citation>
    <scope>NUCLEOTIDE SEQUENCE</scope>
    <source>
        <strain evidence="2">NBRC 109709</strain>
    </source>
</reference>
<feature type="region of interest" description="Disordered" evidence="1">
    <location>
        <begin position="231"/>
        <end position="281"/>
    </location>
</feature>
<proteinExistence type="predicted"/>